<accession>A0ACC1YJH6</accession>
<comment type="caution">
    <text evidence="1">The sequence shown here is derived from an EMBL/GenBank/DDBJ whole genome shotgun (WGS) entry which is preliminary data.</text>
</comment>
<dbReference type="EMBL" id="CM051396">
    <property type="protein sequence ID" value="KAJ4723582.1"/>
    <property type="molecule type" value="Genomic_DNA"/>
</dbReference>
<name>A0ACC1YJH6_MELAZ</name>
<reference evidence="1 2" key="1">
    <citation type="journal article" date="2023" name="Science">
        <title>Complex scaffold remodeling in plant triterpene biosynthesis.</title>
        <authorList>
            <person name="De La Pena R."/>
            <person name="Hodgson H."/>
            <person name="Liu J.C."/>
            <person name="Stephenson M.J."/>
            <person name="Martin A.C."/>
            <person name="Owen C."/>
            <person name="Harkess A."/>
            <person name="Leebens-Mack J."/>
            <person name="Jimenez L.E."/>
            <person name="Osbourn A."/>
            <person name="Sattely E.S."/>
        </authorList>
    </citation>
    <scope>NUCLEOTIDE SEQUENCE [LARGE SCALE GENOMIC DNA]</scope>
    <source>
        <strain evidence="2">cv. JPN11</strain>
        <tissue evidence="1">Leaf</tissue>
    </source>
</reference>
<evidence type="ECO:0000313" key="1">
    <source>
        <dbReference type="EMBL" id="KAJ4723582.1"/>
    </source>
</evidence>
<organism evidence="1 2">
    <name type="scientific">Melia azedarach</name>
    <name type="common">Chinaberry tree</name>
    <dbReference type="NCBI Taxonomy" id="155640"/>
    <lineage>
        <taxon>Eukaryota</taxon>
        <taxon>Viridiplantae</taxon>
        <taxon>Streptophyta</taxon>
        <taxon>Embryophyta</taxon>
        <taxon>Tracheophyta</taxon>
        <taxon>Spermatophyta</taxon>
        <taxon>Magnoliopsida</taxon>
        <taxon>eudicotyledons</taxon>
        <taxon>Gunneridae</taxon>
        <taxon>Pentapetalae</taxon>
        <taxon>rosids</taxon>
        <taxon>malvids</taxon>
        <taxon>Sapindales</taxon>
        <taxon>Meliaceae</taxon>
        <taxon>Melia</taxon>
    </lineage>
</organism>
<sequence length="363" mass="41505">MSRINSANFGTGESPDAPPDVQEIARTASLEPTRNHDNGIENRNQQSSSPTKRRKLTSKVWKHLTRYSGKDGKVRALCKYCKKDFDGSSKNGTTHLNNHLKRCRSSRNEDGLGETLAYHDNGDESHSAHGQEIAEIREQDAHFETAINLDNSEMENAGNDVDNSLGAERRKLRSRASQDFIGYEAETGMEWAQLVINQHQMNRRSVTRAIIKHGFSTLNSIKSDIFFVYQEEREKLCRYFLKLSCRFSIAVKCFEDYILAVLYFIDDSWKLKRKILNFQRASDYYFSDVLKDCLSDCKIDKNICSIVATIDDGNKTAAINKWYKKEASLPFGEHLLSIDRLVPSGEHLLSIDWLVHLLKPSDR</sequence>
<keyword evidence="2" id="KW-1185">Reference proteome</keyword>
<evidence type="ECO:0000313" key="2">
    <source>
        <dbReference type="Proteomes" id="UP001164539"/>
    </source>
</evidence>
<protein>
    <submittedName>
        <fullName evidence="1">Zinc finger BED domain-containing protein RICESLEEPER</fullName>
    </submittedName>
</protein>
<gene>
    <name evidence="1" type="ORF">OWV82_006936</name>
</gene>
<proteinExistence type="predicted"/>
<dbReference type="Proteomes" id="UP001164539">
    <property type="component" value="Chromosome 3"/>
</dbReference>